<dbReference type="OrthoDB" id="10363261at2759"/>
<accession>A0A517LQ40</accession>
<organism evidence="1 2">
    <name type="scientific">Venturia effusa</name>
    <dbReference type="NCBI Taxonomy" id="50376"/>
    <lineage>
        <taxon>Eukaryota</taxon>
        <taxon>Fungi</taxon>
        <taxon>Dikarya</taxon>
        <taxon>Ascomycota</taxon>
        <taxon>Pezizomycotina</taxon>
        <taxon>Dothideomycetes</taxon>
        <taxon>Pleosporomycetidae</taxon>
        <taxon>Venturiales</taxon>
        <taxon>Venturiaceae</taxon>
        <taxon>Venturia</taxon>
    </lineage>
</organism>
<evidence type="ECO:0000313" key="2">
    <source>
        <dbReference type="Proteomes" id="UP000316270"/>
    </source>
</evidence>
<proteinExistence type="predicted"/>
<dbReference type="AlphaFoldDB" id="A0A517LQ40"/>
<sequence length="142" mass="16314">MKTFLSLPAELRQPILYTNFNTTYTIPVLPIPADEDPNDFMTRHQQLFDALHNWENEVKNCQRVVEDLMKVCKDARMKEDVRFIAHKRIEELAGLLGEMIEGNGFWDEDFEGTRENSEGRAAVVMMGIAEAVGGRLDLVKRD</sequence>
<gene>
    <name evidence="1" type="ORF">FKW77_005076</name>
</gene>
<reference evidence="1 2" key="1">
    <citation type="submission" date="2019-07" db="EMBL/GenBank/DDBJ databases">
        <title>Finished genome of Venturia effusa.</title>
        <authorList>
            <person name="Young C.A."/>
            <person name="Cox M.P."/>
            <person name="Ganley A.R.D."/>
            <person name="David W.J."/>
        </authorList>
    </citation>
    <scope>NUCLEOTIDE SEQUENCE [LARGE SCALE GENOMIC DNA]</scope>
    <source>
        <strain evidence="2">albino</strain>
    </source>
</reference>
<protein>
    <submittedName>
        <fullName evidence="1">Uncharacterized protein</fullName>
    </submittedName>
</protein>
<name>A0A517LQ40_9PEZI</name>
<keyword evidence="2" id="KW-1185">Reference proteome</keyword>
<dbReference type="Proteomes" id="UP000316270">
    <property type="component" value="Chromosome 18"/>
</dbReference>
<dbReference type="EMBL" id="CP042202">
    <property type="protein sequence ID" value="QDS77764.1"/>
    <property type="molecule type" value="Genomic_DNA"/>
</dbReference>
<evidence type="ECO:0000313" key="1">
    <source>
        <dbReference type="EMBL" id="QDS77764.1"/>
    </source>
</evidence>